<dbReference type="EMBL" id="WIXE01006570">
    <property type="protein sequence ID" value="KAK5981173.1"/>
    <property type="molecule type" value="Genomic_DNA"/>
</dbReference>
<dbReference type="InterPro" id="IPR000884">
    <property type="entry name" value="TSP1_rpt"/>
</dbReference>
<dbReference type="Proteomes" id="UP001331761">
    <property type="component" value="Unassembled WGS sequence"/>
</dbReference>
<protein>
    <submittedName>
        <fullName evidence="2">Uncharacterized protein</fullName>
    </submittedName>
</protein>
<feature type="region of interest" description="Disordered" evidence="1">
    <location>
        <begin position="342"/>
        <end position="370"/>
    </location>
</feature>
<organism evidence="2 3">
    <name type="scientific">Trichostrongylus colubriformis</name>
    <name type="common">Black scour worm</name>
    <dbReference type="NCBI Taxonomy" id="6319"/>
    <lineage>
        <taxon>Eukaryota</taxon>
        <taxon>Metazoa</taxon>
        <taxon>Ecdysozoa</taxon>
        <taxon>Nematoda</taxon>
        <taxon>Chromadorea</taxon>
        <taxon>Rhabditida</taxon>
        <taxon>Rhabditina</taxon>
        <taxon>Rhabditomorpha</taxon>
        <taxon>Strongyloidea</taxon>
        <taxon>Trichostrongylidae</taxon>
        <taxon>Trichostrongylus</taxon>
    </lineage>
</organism>
<reference evidence="2 3" key="1">
    <citation type="submission" date="2019-10" db="EMBL/GenBank/DDBJ databases">
        <title>Assembly and Annotation for the nematode Trichostrongylus colubriformis.</title>
        <authorList>
            <person name="Martin J."/>
        </authorList>
    </citation>
    <scope>NUCLEOTIDE SEQUENCE [LARGE SCALE GENOMIC DNA]</scope>
    <source>
        <strain evidence="2">G859</strain>
        <tissue evidence="2">Whole worm</tissue>
    </source>
</reference>
<dbReference type="InterPro" id="IPR036383">
    <property type="entry name" value="TSP1_rpt_sf"/>
</dbReference>
<feature type="compositionally biased region" description="Low complexity" evidence="1">
    <location>
        <begin position="286"/>
        <end position="306"/>
    </location>
</feature>
<feature type="compositionally biased region" description="Acidic residues" evidence="1">
    <location>
        <begin position="263"/>
        <end position="275"/>
    </location>
</feature>
<dbReference type="SUPFAM" id="SSF82895">
    <property type="entry name" value="TSP-1 type 1 repeat"/>
    <property type="match status" value="1"/>
</dbReference>
<dbReference type="AlphaFoldDB" id="A0AAN8GB89"/>
<name>A0AAN8GB89_TRICO</name>
<evidence type="ECO:0000313" key="2">
    <source>
        <dbReference type="EMBL" id="KAK5981173.1"/>
    </source>
</evidence>
<evidence type="ECO:0000313" key="3">
    <source>
        <dbReference type="Proteomes" id="UP001331761"/>
    </source>
</evidence>
<proteinExistence type="predicted"/>
<accession>A0AAN8GB89</accession>
<feature type="region of interest" description="Disordered" evidence="1">
    <location>
        <begin position="173"/>
        <end position="313"/>
    </location>
</feature>
<feature type="non-terminal residue" evidence="2">
    <location>
        <position position="1"/>
    </location>
</feature>
<keyword evidence="3" id="KW-1185">Reference proteome</keyword>
<feature type="compositionally biased region" description="Low complexity" evidence="1">
    <location>
        <begin position="186"/>
        <end position="206"/>
    </location>
</feature>
<sequence>TTVAQYPDMSSLISSSWSMWSPWSFCSNDVMVRVRACSTVRGYKCVGHNKEFQSCDSSKTNFTPSPTGIPVKATGEPAQALPDLDFLDPYSEDRRLAMKQLYQDYEVSVPEEEKVSLKPRYRPASPVPLREPVIIAQYAQRFPQPPPETEEVELPSTTEIPPIKDNRHVIRTRPPVPWKTSTYAMPTSTASSQPLTTTTTTAAPTTMIEDSIESLSPTTQERESEKVTSSTQKMSTASNYSEESDNTQWEADESTAGPRDYEGIGDEEEQDENLEYGEKQASPEISTVPTTTSTTSTTTSPSATTTRKLVGPNTSTTQAAVNLLPTSIFLGSPGVSEGIPSASITHLDSPSSKRKGSSTTGEWENMRGKQSRLRRIQLLNRRARVKSLSLIPKKTTTKNITIEVGTCFL</sequence>
<gene>
    <name evidence="2" type="ORF">GCK32_017576</name>
</gene>
<evidence type="ECO:0000256" key="1">
    <source>
        <dbReference type="SAM" id="MobiDB-lite"/>
    </source>
</evidence>
<dbReference type="PROSITE" id="PS50092">
    <property type="entry name" value="TSP1"/>
    <property type="match status" value="1"/>
</dbReference>
<feature type="compositionally biased region" description="Polar residues" evidence="1">
    <location>
        <begin position="227"/>
        <end position="241"/>
    </location>
</feature>
<feature type="compositionally biased region" description="Acidic residues" evidence="1">
    <location>
        <begin position="242"/>
        <end position="253"/>
    </location>
</feature>
<comment type="caution">
    <text evidence="2">The sequence shown here is derived from an EMBL/GenBank/DDBJ whole genome shotgun (WGS) entry which is preliminary data.</text>
</comment>